<dbReference type="InterPro" id="IPR036400">
    <property type="entry name" value="Cyt_B5-like_heme/steroid_sf"/>
</dbReference>
<dbReference type="Pfam" id="PF02771">
    <property type="entry name" value="Acyl-CoA_dh_N"/>
    <property type="match status" value="1"/>
</dbReference>
<evidence type="ECO:0000259" key="9">
    <source>
        <dbReference type="PROSITE" id="PS50255"/>
    </source>
</evidence>
<dbReference type="InterPro" id="IPR009100">
    <property type="entry name" value="AcylCoA_DH/oxidase_NM_dom_sf"/>
</dbReference>
<dbReference type="GO" id="GO:0005737">
    <property type="term" value="C:cytoplasm"/>
    <property type="evidence" value="ECO:0007669"/>
    <property type="project" value="TreeGrafter"/>
</dbReference>
<dbReference type="SMART" id="SM01117">
    <property type="entry name" value="Cyt-b5"/>
    <property type="match status" value="1"/>
</dbReference>
<dbReference type="SUPFAM" id="SSF56645">
    <property type="entry name" value="Acyl-CoA dehydrogenase NM domain-like"/>
    <property type="match status" value="1"/>
</dbReference>
<feature type="domain" description="Cytochrome b5 heme-binding" evidence="9">
    <location>
        <begin position="3"/>
        <end position="82"/>
    </location>
</feature>
<dbReference type="InterPro" id="IPR050741">
    <property type="entry name" value="Acyl-CoA_dehydrogenase"/>
</dbReference>
<dbReference type="PROSITE" id="PS00191">
    <property type="entry name" value="CYTOCHROME_B5_1"/>
    <property type="match status" value="1"/>
</dbReference>
<keyword evidence="3" id="KW-0349">Heme</keyword>
<evidence type="ECO:0000256" key="8">
    <source>
        <dbReference type="ARBA" id="ARBA00023004"/>
    </source>
</evidence>
<accession>A0A0D2MH02</accession>
<dbReference type="Pfam" id="PF02770">
    <property type="entry name" value="Acyl-CoA_dh_M"/>
    <property type="match status" value="1"/>
</dbReference>
<dbReference type="Gene3D" id="1.10.540.10">
    <property type="entry name" value="Acyl-CoA dehydrogenase/oxidase, N-terminal domain"/>
    <property type="match status" value="1"/>
</dbReference>
<evidence type="ECO:0000256" key="5">
    <source>
        <dbReference type="ARBA" id="ARBA00022723"/>
    </source>
</evidence>
<evidence type="ECO:0000313" key="11">
    <source>
        <dbReference type="Proteomes" id="UP000054270"/>
    </source>
</evidence>
<dbReference type="InterPro" id="IPR013786">
    <property type="entry name" value="AcylCoA_DH/ox_N"/>
</dbReference>
<dbReference type="InterPro" id="IPR037069">
    <property type="entry name" value="AcylCoA_DH/ox_N_sf"/>
</dbReference>
<dbReference type="Gene3D" id="2.40.110.10">
    <property type="entry name" value="Butyryl-CoA Dehydrogenase, subunit A, domain 2"/>
    <property type="match status" value="1"/>
</dbReference>
<dbReference type="SUPFAM" id="SSF55856">
    <property type="entry name" value="Cytochrome b5-like heme/steroid binding domain"/>
    <property type="match status" value="1"/>
</dbReference>
<dbReference type="Proteomes" id="UP000054270">
    <property type="component" value="Unassembled WGS sequence"/>
</dbReference>
<keyword evidence="7" id="KW-0560">Oxidoreductase</keyword>
<dbReference type="PROSITE" id="PS50255">
    <property type="entry name" value="CYTOCHROME_B5_2"/>
    <property type="match status" value="1"/>
</dbReference>
<dbReference type="SUPFAM" id="SSF47203">
    <property type="entry name" value="Acyl-CoA dehydrogenase C-terminal domain-like"/>
    <property type="match status" value="1"/>
</dbReference>
<keyword evidence="8" id="KW-0408">Iron</keyword>
<evidence type="ECO:0000256" key="4">
    <source>
        <dbReference type="ARBA" id="ARBA00022630"/>
    </source>
</evidence>
<evidence type="ECO:0000256" key="6">
    <source>
        <dbReference type="ARBA" id="ARBA00022827"/>
    </source>
</evidence>
<dbReference type="CDD" id="cd00567">
    <property type="entry name" value="ACAD"/>
    <property type="match status" value="1"/>
</dbReference>
<keyword evidence="4" id="KW-0285">Flavoprotein</keyword>
<evidence type="ECO:0000256" key="2">
    <source>
        <dbReference type="ARBA" id="ARBA00009347"/>
    </source>
</evidence>
<dbReference type="InterPro" id="IPR006091">
    <property type="entry name" value="Acyl-CoA_Oxase/DH_mid-dom"/>
</dbReference>
<dbReference type="InterPro" id="IPR018506">
    <property type="entry name" value="Cyt_B5_heme-BS"/>
</dbReference>
<name>A0A0D2MH02_HYPSF</name>
<dbReference type="GO" id="GO:0050660">
    <property type="term" value="F:flavin adenine dinucleotide binding"/>
    <property type="evidence" value="ECO:0007669"/>
    <property type="project" value="InterPro"/>
</dbReference>
<dbReference type="GO" id="GO:0033539">
    <property type="term" value="P:fatty acid beta-oxidation using acyl-CoA dehydrogenase"/>
    <property type="evidence" value="ECO:0007669"/>
    <property type="project" value="TreeGrafter"/>
</dbReference>
<dbReference type="GO" id="GO:0003995">
    <property type="term" value="F:acyl-CoA dehydrogenase activity"/>
    <property type="evidence" value="ECO:0007669"/>
    <property type="project" value="InterPro"/>
</dbReference>
<gene>
    <name evidence="10" type="ORF">HYPSUDRAFT_607859</name>
</gene>
<dbReference type="PANTHER" id="PTHR48083">
    <property type="entry name" value="MEDIUM-CHAIN SPECIFIC ACYL-COA DEHYDROGENASE, MITOCHONDRIAL-RELATED"/>
    <property type="match status" value="1"/>
</dbReference>
<keyword evidence="6" id="KW-0274">FAD</keyword>
<sequence length="516" mass="57130">MPSKQIPRNEIEKHNTADDLWVVIDSAVYDLTKFKAMHPGGLSVLLDPEIAGQDATEAFFGLHRYEVLARPQYQRLKIGIIEGATPHLHGRVAGELSRVPYGEPTWLSAGYHSPYYTEGHRAFQKTVRLFFDEVVYFDALDREADGKRPSQSVIDKMSQLNMHAMRMGPGKHLQGRKLMNGLVKPEEFDYFHELIITQEFARSSLRGYGDGLLGGKVIGLPPVLNFGSDKVKAKVIPEVLEGKKFICLAISEAHAGSDVMGLQTTAVKSEDGAEWIINGTKKWITNGTFADYFTVGCRTEDGFTVILVERGPGVETKPIKTSYSSTAGTAYITFDNVRVPIGNTLGEDGGGIFVMLSNFNHERWVMCCSSARSQRGIIEECLKWTTQRKVFGKPLHSQAVIRAKLAAMIERAESVQAWLENITYQMCNMSYKQQAGKLAGQIALLKSYSTACGQDTARDAVQIFGGRGITQNGMGKFIEHYHRTIPFDSLLGGAEDVLADLGVRQALRAMPKDVKL</sequence>
<evidence type="ECO:0000313" key="10">
    <source>
        <dbReference type="EMBL" id="KJA22913.1"/>
    </source>
</evidence>
<reference evidence="11" key="1">
    <citation type="submission" date="2014-04" db="EMBL/GenBank/DDBJ databases">
        <title>Evolutionary Origins and Diversification of the Mycorrhizal Mutualists.</title>
        <authorList>
            <consortium name="DOE Joint Genome Institute"/>
            <consortium name="Mycorrhizal Genomics Consortium"/>
            <person name="Kohler A."/>
            <person name="Kuo A."/>
            <person name="Nagy L.G."/>
            <person name="Floudas D."/>
            <person name="Copeland A."/>
            <person name="Barry K.W."/>
            <person name="Cichocki N."/>
            <person name="Veneault-Fourrey C."/>
            <person name="LaButti K."/>
            <person name="Lindquist E.A."/>
            <person name="Lipzen A."/>
            <person name="Lundell T."/>
            <person name="Morin E."/>
            <person name="Murat C."/>
            <person name="Riley R."/>
            <person name="Ohm R."/>
            <person name="Sun H."/>
            <person name="Tunlid A."/>
            <person name="Henrissat B."/>
            <person name="Grigoriev I.V."/>
            <person name="Hibbett D.S."/>
            <person name="Martin F."/>
        </authorList>
    </citation>
    <scope>NUCLEOTIDE SEQUENCE [LARGE SCALE GENOMIC DNA]</scope>
    <source>
        <strain evidence="11">FD-334 SS-4</strain>
    </source>
</reference>
<keyword evidence="11" id="KW-1185">Reference proteome</keyword>
<dbReference type="GO" id="GO:0020037">
    <property type="term" value="F:heme binding"/>
    <property type="evidence" value="ECO:0007669"/>
    <property type="project" value="InterPro"/>
</dbReference>
<dbReference type="InterPro" id="IPR001199">
    <property type="entry name" value="Cyt_B5-like_heme/steroid-bd"/>
</dbReference>
<protein>
    <recommendedName>
        <fullName evidence="9">Cytochrome b5 heme-binding domain-containing protein</fullName>
    </recommendedName>
</protein>
<dbReference type="InterPro" id="IPR006089">
    <property type="entry name" value="Acyl-CoA_DH_CS"/>
</dbReference>
<dbReference type="InterPro" id="IPR036250">
    <property type="entry name" value="AcylCo_DH-like_C"/>
</dbReference>
<dbReference type="Gene3D" id="3.10.120.10">
    <property type="entry name" value="Cytochrome b5-like heme/steroid binding domain"/>
    <property type="match status" value="1"/>
</dbReference>
<dbReference type="PROSITE" id="PS00072">
    <property type="entry name" value="ACYL_COA_DH_1"/>
    <property type="match status" value="1"/>
</dbReference>
<dbReference type="Gene3D" id="1.20.140.10">
    <property type="entry name" value="Butyryl-CoA Dehydrogenase, subunit A, domain 3"/>
    <property type="match status" value="1"/>
</dbReference>
<evidence type="ECO:0000256" key="7">
    <source>
        <dbReference type="ARBA" id="ARBA00023002"/>
    </source>
</evidence>
<dbReference type="AlphaFoldDB" id="A0A0D2MH02"/>
<dbReference type="PANTHER" id="PTHR48083:SF28">
    <property type="entry name" value="ACYL-COA DEHYDROGENASE FAMILY PROTEIN (AFU_ORTHOLOGUE AFUA_6G10880)-RELATED"/>
    <property type="match status" value="1"/>
</dbReference>
<comment type="cofactor">
    <cofactor evidence="1">
        <name>FAD</name>
        <dbReference type="ChEBI" id="CHEBI:57692"/>
    </cofactor>
</comment>
<comment type="similarity">
    <text evidence="2">Belongs to the acyl-CoA dehydrogenase family.</text>
</comment>
<dbReference type="InterPro" id="IPR046373">
    <property type="entry name" value="Acyl-CoA_Oxase/DH_mid-dom_sf"/>
</dbReference>
<dbReference type="STRING" id="945553.A0A0D2MH02"/>
<dbReference type="OrthoDB" id="2588832at2759"/>
<dbReference type="Pfam" id="PF00173">
    <property type="entry name" value="Cyt-b5"/>
    <property type="match status" value="1"/>
</dbReference>
<dbReference type="EMBL" id="KN817546">
    <property type="protein sequence ID" value="KJA22913.1"/>
    <property type="molecule type" value="Genomic_DNA"/>
</dbReference>
<organism evidence="10 11">
    <name type="scientific">Hypholoma sublateritium (strain FD-334 SS-4)</name>
    <dbReference type="NCBI Taxonomy" id="945553"/>
    <lineage>
        <taxon>Eukaryota</taxon>
        <taxon>Fungi</taxon>
        <taxon>Dikarya</taxon>
        <taxon>Basidiomycota</taxon>
        <taxon>Agaricomycotina</taxon>
        <taxon>Agaricomycetes</taxon>
        <taxon>Agaricomycetidae</taxon>
        <taxon>Agaricales</taxon>
        <taxon>Agaricineae</taxon>
        <taxon>Strophariaceae</taxon>
        <taxon>Hypholoma</taxon>
    </lineage>
</organism>
<evidence type="ECO:0000256" key="3">
    <source>
        <dbReference type="ARBA" id="ARBA00022617"/>
    </source>
</evidence>
<keyword evidence="5" id="KW-0479">Metal-binding</keyword>
<evidence type="ECO:0000256" key="1">
    <source>
        <dbReference type="ARBA" id="ARBA00001974"/>
    </source>
</evidence>
<dbReference type="Pfam" id="PF00441">
    <property type="entry name" value="Acyl-CoA_dh_1"/>
    <property type="match status" value="1"/>
</dbReference>
<dbReference type="OMA" id="MAFCASE"/>
<dbReference type="GO" id="GO:0046872">
    <property type="term" value="F:metal ion binding"/>
    <property type="evidence" value="ECO:0007669"/>
    <property type="project" value="UniProtKB-KW"/>
</dbReference>
<dbReference type="InterPro" id="IPR009075">
    <property type="entry name" value="AcylCo_DH/oxidase_C"/>
</dbReference>
<proteinExistence type="inferred from homology"/>